<gene>
    <name evidence="6" type="ORF">MCOR_46113</name>
</gene>
<dbReference type="GO" id="GO:0007624">
    <property type="term" value="P:ultradian rhythm"/>
    <property type="evidence" value="ECO:0007669"/>
    <property type="project" value="InterPro"/>
</dbReference>
<feature type="compositionally biased region" description="Acidic residues" evidence="3">
    <location>
        <begin position="662"/>
        <end position="676"/>
    </location>
</feature>
<dbReference type="InterPro" id="IPR012677">
    <property type="entry name" value="Nucleotide-bd_a/b_plait_sf"/>
</dbReference>
<evidence type="ECO:0000256" key="2">
    <source>
        <dbReference type="SAM" id="Coils"/>
    </source>
</evidence>
<proteinExistence type="predicted"/>
<dbReference type="EMBL" id="CACVKT020008128">
    <property type="protein sequence ID" value="CAC5413189.1"/>
    <property type="molecule type" value="Genomic_DNA"/>
</dbReference>
<dbReference type="GO" id="GO:0009897">
    <property type="term" value="C:external side of plasma membrane"/>
    <property type="evidence" value="ECO:0007669"/>
    <property type="project" value="InterPro"/>
</dbReference>
<keyword evidence="1" id="KW-0694">RNA-binding</keyword>
<evidence type="ECO:0000256" key="3">
    <source>
        <dbReference type="SAM" id="MobiDB-lite"/>
    </source>
</evidence>
<evidence type="ECO:0000313" key="7">
    <source>
        <dbReference type="Proteomes" id="UP000507470"/>
    </source>
</evidence>
<feature type="signal peptide" evidence="4">
    <location>
        <begin position="1"/>
        <end position="20"/>
    </location>
</feature>
<feature type="region of interest" description="Disordered" evidence="3">
    <location>
        <begin position="638"/>
        <end position="679"/>
    </location>
</feature>
<keyword evidence="2" id="KW-0175">Coiled coil</keyword>
<dbReference type="GO" id="GO:0003723">
    <property type="term" value="F:RNA binding"/>
    <property type="evidence" value="ECO:0007669"/>
    <property type="project" value="UniProtKB-UniRule"/>
</dbReference>
<dbReference type="OrthoDB" id="10039782at2759"/>
<evidence type="ECO:0000313" key="6">
    <source>
        <dbReference type="EMBL" id="CAC5413189.1"/>
    </source>
</evidence>
<keyword evidence="4" id="KW-0732">Signal</keyword>
<feature type="compositionally biased region" description="Basic and acidic residues" evidence="3">
    <location>
        <begin position="638"/>
        <end position="661"/>
    </location>
</feature>
<dbReference type="PANTHER" id="PTHR16001">
    <property type="entry name" value="ECTO-NOX DISULFIDE-THIOL EXCHANGER"/>
    <property type="match status" value="1"/>
</dbReference>
<feature type="region of interest" description="Disordered" evidence="3">
    <location>
        <begin position="29"/>
        <end position="68"/>
    </location>
</feature>
<feature type="region of interest" description="Disordered" evidence="3">
    <location>
        <begin position="505"/>
        <end position="538"/>
    </location>
</feature>
<dbReference type="InterPro" id="IPR056611">
    <property type="entry name" value="ENOX1/2_dom"/>
</dbReference>
<evidence type="ECO:0000256" key="4">
    <source>
        <dbReference type="SAM" id="SignalP"/>
    </source>
</evidence>
<feature type="compositionally biased region" description="Acidic residues" evidence="3">
    <location>
        <begin position="517"/>
        <end position="527"/>
    </location>
</feature>
<dbReference type="Pfam" id="PF23267">
    <property type="entry name" value="ENOX1"/>
    <property type="match status" value="1"/>
</dbReference>
<sequence>MTGHIFLSIVLGFFLQVILGTHTMIGPQKPGRNRGFDPSSNNAPLQFDGSKGKPPMPLEGNSGGMSSQGGMNMMDRNQGPMGGMNMMGGNQGPPGGMNMMGGNQGPPGGMNMMGGNQGPPSGMNMMGGNQGPPGGMNMMGGNQGPPGGMNMMGGMGFGGQMGYGGGGMMQGQMMGDANMQMMYNQYSGYGPMGQNGPGTDGSQGMGPGSFTANSSIPGLDLAMLAQFMPKEILRLKSSVCYPPPMNAPPPSVRERPPGCRTIFVGGIPENSTEDMLAEIFENFGIICSIRKGKKNFAHIRFEHDESADRALFMSGYRMKIEDKDDKDNTGRLHVDYANARDDQYEFECKERAMARQMRHMQRMEDARLRPPSPPPIVHYNDHEAMMLMDKLKSEGDFVTAVHILNTWLERGDCSKRNVAQFYTLIQCANARIRNLQSEKQTGEEEIERVKMRYKQLLETILQQYELIERVFAATQKQRNWDHFTKAQRKNIELWYKQIKETRQSQMDEFFSDRKEDDMEMSDNEDEPSSAKKKKKSGTTVDEMVANANQEHINFLKSENDSLKCQLDAYKNEVEMIKHEQKAVTDTTVKDNQIKMLQQALQGMQQQLIQAKQESKTIEKENEKLKLVVIAAKKEVKEVKKSKKNENGEEKTDESKEDKDGTETETEKEENEKEEAEAEKVEEVLLVSDGSVSSSGLNITEKEAKLIGLVACFLHVHPMGASVEYIWSYINQLGIATKTSHLEDLLEKLPFLFRMQTTGVGALIERKWQFTGYKDLNMFGFL</sequence>
<accession>A0A6J8DX73</accession>
<feature type="coiled-coil region" evidence="2">
    <location>
        <begin position="425"/>
        <end position="459"/>
    </location>
</feature>
<dbReference type="Pfam" id="PF00076">
    <property type="entry name" value="RRM_1"/>
    <property type="match status" value="1"/>
</dbReference>
<name>A0A6J8DX73_MYTCO</name>
<dbReference type="SMART" id="SM00360">
    <property type="entry name" value="RRM"/>
    <property type="match status" value="1"/>
</dbReference>
<evidence type="ECO:0000259" key="5">
    <source>
        <dbReference type="PROSITE" id="PS50102"/>
    </source>
</evidence>
<organism evidence="6 7">
    <name type="scientific">Mytilus coruscus</name>
    <name type="common">Sea mussel</name>
    <dbReference type="NCBI Taxonomy" id="42192"/>
    <lineage>
        <taxon>Eukaryota</taxon>
        <taxon>Metazoa</taxon>
        <taxon>Spiralia</taxon>
        <taxon>Lophotrochozoa</taxon>
        <taxon>Mollusca</taxon>
        <taxon>Bivalvia</taxon>
        <taxon>Autobranchia</taxon>
        <taxon>Pteriomorphia</taxon>
        <taxon>Mytilida</taxon>
        <taxon>Mytiloidea</taxon>
        <taxon>Mytilidae</taxon>
        <taxon>Mytilinae</taxon>
        <taxon>Mytilus</taxon>
    </lineage>
</organism>
<protein>
    <submittedName>
        <fullName evidence="6">Ecto-NOX disulfide-thiol exchanger 1,Ecto-NOX disulfide-thiol exchanger 2</fullName>
    </submittedName>
</protein>
<dbReference type="PANTHER" id="PTHR16001:SF4">
    <property type="entry name" value="ECTO-NOX DISULFIDE-THIOL EXCHANGER 1-LIKE PROTEIN"/>
    <property type="match status" value="1"/>
</dbReference>
<reference evidence="6 7" key="1">
    <citation type="submission" date="2020-06" db="EMBL/GenBank/DDBJ databases">
        <authorList>
            <person name="Li R."/>
            <person name="Bekaert M."/>
        </authorList>
    </citation>
    <scope>NUCLEOTIDE SEQUENCE [LARGE SCALE GENOMIC DNA]</scope>
    <source>
        <strain evidence="7">wild</strain>
    </source>
</reference>
<dbReference type="InterPro" id="IPR035979">
    <property type="entry name" value="RBD_domain_sf"/>
</dbReference>
<feature type="chain" id="PRO_5027006947" evidence="4">
    <location>
        <begin position="21"/>
        <end position="781"/>
    </location>
</feature>
<feature type="domain" description="RRM" evidence="5">
    <location>
        <begin position="260"/>
        <end position="339"/>
    </location>
</feature>
<dbReference type="AlphaFoldDB" id="A0A6J8DX73"/>
<dbReference type="InterPro" id="IPR000504">
    <property type="entry name" value="RRM_dom"/>
</dbReference>
<dbReference type="Gene3D" id="3.30.70.330">
    <property type="match status" value="1"/>
</dbReference>
<feature type="coiled-coil region" evidence="2">
    <location>
        <begin position="552"/>
        <end position="627"/>
    </location>
</feature>
<dbReference type="PROSITE" id="PS50102">
    <property type="entry name" value="RRM"/>
    <property type="match status" value="1"/>
</dbReference>
<keyword evidence="7" id="KW-1185">Reference proteome</keyword>
<dbReference type="Proteomes" id="UP000507470">
    <property type="component" value="Unassembled WGS sequence"/>
</dbReference>
<dbReference type="GO" id="GO:0016491">
    <property type="term" value="F:oxidoreductase activity"/>
    <property type="evidence" value="ECO:0007669"/>
    <property type="project" value="InterPro"/>
</dbReference>
<dbReference type="SUPFAM" id="SSF54928">
    <property type="entry name" value="RNA-binding domain, RBD"/>
    <property type="match status" value="1"/>
</dbReference>
<dbReference type="InterPro" id="IPR038876">
    <property type="entry name" value="ENOX"/>
</dbReference>
<evidence type="ECO:0000256" key="1">
    <source>
        <dbReference type="PROSITE-ProRule" id="PRU00176"/>
    </source>
</evidence>